<dbReference type="InterPro" id="IPR036866">
    <property type="entry name" value="RibonucZ/Hydroxyglut_hydro"/>
</dbReference>
<organism evidence="4 5">
    <name type="scientific">Desulfovibrio litoralis DSM 11393</name>
    <dbReference type="NCBI Taxonomy" id="1121455"/>
    <lineage>
        <taxon>Bacteria</taxon>
        <taxon>Pseudomonadati</taxon>
        <taxon>Thermodesulfobacteriota</taxon>
        <taxon>Desulfovibrionia</taxon>
        <taxon>Desulfovibrionales</taxon>
        <taxon>Desulfovibrionaceae</taxon>
        <taxon>Desulfovibrio</taxon>
    </lineage>
</organism>
<feature type="domain" description="Beta-Casp" evidence="3">
    <location>
        <begin position="258"/>
        <end position="384"/>
    </location>
</feature>
<dbReference type="RefSeq" id="WP_072697842.1">
    <property type="nucleotide sequence ID" value="NZ_FRDI01000014.1"/>
</dbReference>
<dbReference type="PANTHER" id="PTHR11203">
    <property type="entry name" value="CLEAVAGE AND POLYADENYLATION SPECIFICITY FACTOR FAMILY MEMBER"/>
    <property type="match status" value="1"/>
</dbReference>
<evidence type="ECO:0000256" key="1">
    <source>
        <dbReference type="ARBA" id="ARBA00022801"/>
    </source>
</evidence>
<dbReference type="Gene3D" id="3.40.50.10890">
    <property type="match status" value="1"/>
</dbReference>
<evidence type="ECO:0000259" key="3">
    <source>
        <dbReference type="SMART" id="SM01027"/>
    </source>
</evidence>
<dbReference type="InterPro" id="IPR001279">
    <property type="entry name" value="Metallo-B-lactamas"/>
</dbReference>
<dbReference type="InterPro" id="IPR022712">
    <property type="entry name" value="Beta_Casp"/>
</dbReference>
<keyword evidence="1" id="KW-0378">Hydrolase</keyword>
<protein>
    <submittedName>
        <fullName evidence="4">Metallo-beta-lactamase family protein</fullName>
    </submittedName>
</protein>
<dbReference type="PROSITE" id="PS51257">
    <property type="entry name" value="PROKAR_LIPOPROTEIN"/>
    <property type="match status" value="1"/>
</dbReference>
<dbReference type="GO" id="GO:0004521">
    <property type="term" value="F:RNA endonuclease activity"/>
    <property type="evidence" value="ECO:0007669"/>
    <property type="project" value="TreeGrafter"/>
</dbReference>
<dbReference type="GO" id="GO:0016787">
    <property type="term" value="F:hydrolase activity"/>
    <property type="evidence" value="ECO:0007669"/>
    <property type="project" value="UniProtKB-KW"/>
</dbReference>
<dbReference type="CDD" id="cd16295">
    <property type="entry name" value="TTHA0252-CPSF-like_MBL-fold"/>
    <property type="match status" value="1"/>
</dbReference>
<evidence type="ECO:0000259" key="2">
    <source>
        <dbReference type="SMART" id="SM00849"/>
    </source>
</evidence>
<sequence>MKIKFFGAAQTVTGSCYMFEAAGMRFAIDCGMHQGASQLEKRNFETKEYRASEIDFFLMTHAHIDHSGLLPRMVAEGFKGKIYCTPPTADLMEIMLLDSAHIQEMETKWKNQKKAISGSKLNGLKPLYNEDDVKKTVKLFSSVQFGQKFNPKDNLNISVCYRDAGHILGAAFLELEITENGKSSRLVFSGDLGRKDSLLVHDPEIPQGNFDYLFVESTYGDRNHKNENKSLDELAEAIQYSYHQGGKVIIPAFAVERTQEMIYSLYLLKKQGKLPEDIPVFVDSPLAIRATAIFNKYKSYLDTDTQKLLASGENPLDLPNLRFTQTVKESQMINENNNPAIVISASGMCNAGRIKHHLKHNIWRPESSVVFVGYQGMGTPGRKIVDGAESIRLFNSDIAVKAKIFTIGGFSAHAGQSQIMSWIDSFDNKDMKVILIHGEDKAQAILSQLIKEKLNLPVTIPGYMEELVIESDVPIALKCCPHDQALQTPDWDLLLADASLRLEKIRERMPKISERSVVEQLDLYDRLMEIKNELSNYLRQL</sequence>
<dbReference type="Pfam" id="PF10996">
    <property type="entry name" value="Beta-Casp"/>
    <property type="match status" value="1"/>
</dbReference>
<feature type="domain" description="Metallo-beta-lactamase" evidence="2">
    <location>
        <begin position="13"/>
        <end position="243"/>
    </location>
</feature>
<evidence type="ECO:0000313" key="5">
    <source>
        <dbReference type="Proteomes" id="UP000186469"/>
    </source>
</evidence>
<dbReference type="AlphaFoldDB" id="A0A1M7TKJ2"/>
<accession>A0A1M7TKJ2</accession>
<dbReference type="Gene3D" id="3.60.15.10">
    <property type="entry name" value="Ribonuclease Z/Hydroxyacylglutathione hydrolase-like"/>
    <property type="match status" value="1"/>
</dbReference>
<dbReference type="PANTHER" id="PTHR11203:SF37">
    <property type="entry name" value="INTEGRATOR COMPLEX SUBUNIT 11"/>
    <property type="match status" value="1"/>
</dbReference>
<proteinExistence type="predicted"/>
<evidence type="ECO:0000313" key="4">
    <source>
        <dbReference type="EMBL" id="SHN71240.1"/>
    </source>
</evidence>
<dbReference type="Proteomes" id="UP000186469">
    <property type="component" value="Unassembled WGS sequence"/>
</dbReference>
<dbReference type="Pfam" id="PF16661">
    <property type="entry name" value="Lactamase_B_6"/>
    <property type="match status" value="1"/>
</dbReference>
<keyword evidence="5" id="KW-1185">Reference proteome</keyword>
<name>A0A1M7TKJ2_9BACT</name>
<dbReference type="STRING" id="1121455.SAMN02745728_02169"/>
<gene>
    <name evidence="4" type="ORF">SAMN02745728_02169</name>
</gene>
<dbReference type="OrthoDB" id="9803916at2"/>
<dbReference type="SUPFAM" id="SSF56281">
    <property type="entry name" value="Metallo-hydrolase/oxidoreductase"/>
    <property type="match status" value="1"/>
</dbReference>
<dbReference type="InterPro" id="IPR011108">
    <property type="entry name" value="RMMBL"/>
</dbReference>
<dbReference type="SMART" id="SM01027">
    <property type="entry name" value="Beta-Casp"/>
    <property type="match status" value="1"/>
</dbReference>
<dbReference type="Pfam" id="PF07521">
    <property type="entry name" value="RMMBL"/>
    <property type="match status" value="1"/>
</dbReference>
<reference evidence="4 5" key="1">
    <citation type="submission" date="2016-12" db="EMBL/GenBank/DDBJ databases">
        <authorList>
            <person name="Song W.-J."/>
            <person name="Kurnit D.M."/>
        </authorList>
    </citation>
    <scope>NUCLEOTIDE SEQUENCE [LARGE SCALE GENOMIC DNA]</scope>
    <source>
        <strain evidence="4 5">DSM 11393</strain>
    </source>
</reference>
<dbReference type="EMBL" id="FRDI01000014">
    <property type="protein sequence ID" value="SHN71240.1"/>
    <property type="molecule type" value="Genomic_DNA"/>
</dbReference>
<dbReference type="InterPro" id="IPR050698">
    <property type="entry name" value="MBL"/>
</dbReference>
<dbReference type="SMART" id="SM00849">
    <property type="entry name" value="Lactamase_B"/>
    <property type="match status" value="1"/>
</dbReference>